<accession>U2FE97</accession>
<reference evidence="2 3" key="1">
    <citation type="journal article" date="2011" name="J. Bacteriol.">
        <title>Genome sequence of Haloplasma contractile, an unusual contractile bacterium from a deep-sea anoxic brine lake.</title>
        <authorList>
            <person name="Antunes A."/>
            <person name="Alam I."/>
            <person name="El Dorry H."/>
            <person name="Siam R."/>
            <person name="Robertson A."/>
            <person name="Bajic V.B."/>
            <person name="Stingl U."/>
        </authorList>
    </citation>
    <scope>NUCLEOTIDE SEQUENCE [LARGE SCALE GENOMIC DNA]</scope>
    <source>
        <strain evidence="2 3">SSD-17B</strain>
    </source>
</reference>
<gene>
    <name evidence="2" type="ORF">HLPCO_002730</name>
</gene>
<dbReference type="InParanoid" id="U2FE97"/>
<name>U2FE97_9MOLU</name>
<dbReference type="RefSeq" id="WP_008826543.1">
    <property type="nucleotide sequence ID" value="NZ_AFNU02000013.1"/>
</dbReference>
<sequence>MSDLFKVVTIIVLIPIDFYLFVKIGKVMFGSWGYFFECIKHDLTPDLYSLFKGRLGKDWASEARLSIFSFFCGIIIVVEVLIFMAVFSVNF</sequence>
<keyword evidence="1" id="KW-0472">Membrane</keyword>
<dbReference type="Proteomes" id="UP000005707">
    <property type="component" value="Unassembled WGS sequence"/>
</dbReference>
<evidence type="ECO:0000256" key="1">
    <source>
        <dbReference type="SAM" id="Phobius"/>
    </source>
</evidence>
<evidence type="ECO:0000313" key="2">
    <source>
        <dbReference type="EMBL" id="ERJ11290.1"/>
    </source>
</evidence>
<proteinExistence type="predicted"/>
<dbReference type="OrthoDB" id="6199156at2"/>
<feature type="transmembrane region" description="Helical" evidence="1">
    <location>
        <begin position="67"/>
        <end position="89"/>
    </location>
</feature>
<dbReference type="AlphaFoldDB" id="U2FE97"/>
<keyword evidence="1" id="KW-0812">Transmembrane</keyword>
<evidence type="ECO:0000313" key="3">
    <source>
        <dbReference type="Proteomes" id="UP000005707"/>
    </source>
</evidence>
<dbReference type="EMBL" id="AFNU02000013">
    <property type="protein sequence ID" value="ERJ11290.1"/>
    <property type="molecule type" value="Genomic_DNA"/>
</dbReference>
<protein>
    <submittedName>
        <fullName evidence="2">Uncharacterized protein</fullName>
    </submittedName>
</protein>
<comment type="caution">
    <text evidence="2">The sequence shown here is derived from an EMBL/GenBank/DDBJ whole genome shotgun (WGS) entry which is preliminary data.</text>
</comment>
<keyword evidence="1" id="KW-1133">Transmembrane helix</keyword>
<keyword evidence="3" id="KW-1185">Reference proteome</keyword>
<reference evidence="2 3" key="2">
    <citation type="journal article" date="2013" name="PLoS ONE">
        <title>INDIGO - INtegrated Data Warehouse of MIcrobial GenOmes with Examples from the Red Sea Extremophiles.</title>
        <authorList>
            <person name="Alam I."/>
            <person name="Antunes A."/>
            <person name="Kamau A.A."/>
            <person name="Ba Alawi W."/>
            <person name="Kalkatawi M."/>
            <person name="Stingl U."/>
            <person name="Bajic V.B."/>
        </authorList>
    </citation>
    <scope>NUCLEOTIDE SEQUENCE [LARGE SCALE GENOMIC DNA]</scope>
    <source>
        <strain evidence="2 3">SSD-17B</strain>
    </source>
</reference>
<feature type="transmembrane region" description="Helical" evidence="1">
    <location>
        <begin position="6"/>
        <end position="22"/>
    </location>
</feature>
<organism evidence="2 3">
    <name type="scientific">Haloplasma contractile SSD-17B</name>
    <dbReference type="NCBI Taxonomy" id="1033810"/>
    <lineage>
        <taxon>Bacteria</taxon>
        <taxon>Bacillati</taxon>
        <taxon>Mycoplasmatota</taxon>
        <taxon>Mollicutes</taxon>
        <taxon>Haloplasmatales</taxon>
        <taxon>Haloplasmataceae</taxon>
        <taxon>Haloplasma</taxon>
    </lineage>
</organism>